<sequence length="43" mass="4932">MNPKAITEPFPLILLLQMAHICTPKLKRMMARLIKGRNNIAIM</sequence>
<proteinExistence type="predicted"/>
<protein>
    <submittedName>
        <fullName evidence="1">Uncharacterized protein</fullName>
    </submittedName>
</protein>
<reference evidence="1" key="1">
    <citation type="submission" date="2014-09" db="EMBL/GenBank/DDBJ databases">
        <authorList>
            <person name="Magalhaes I.L.F."/>
            <person name="Oliveira U."/>
            <person name="Santos F.R."/>
            <person name="Vidigal T.H.D.A."/>
            <person name="Brescovit A.D."/>
            <person name="Santos A.J."/>
        </authorList>
    </citation>
    <scope>NUCLEOTIDE SEQUENCE</scope>
    <source>
        <tissue evidence="1">Shoot tissue taken approximately 20 cm above the soil surface</tissue>
    </source>
</reference>
<name>A0A0A9H8U2_ARUDO</name>
<dbReference type="AlphaFoldDB" id="A0A0A9H8U2"/>
<reference evidence="1" key="2">
    <citation type="journal article" date="2015" name="Data Brief">
        <title>Shoot transcriptome of the giant reed, Arundo donax.</title>
        <authorList>
            <person name="Barrero R.A."/>
            <person name="Guerrero F.D."/>
            <person name="Moolhuijzen P."/>
            <person name="Goolsby J.A."/>
            <person name="Tidwell J."/>
            <person name="Bellgard S.E."/>
            <person name="Bellgard M.I."/>
        </authorList>
    </citation>
    <scope>NUCLEOTIDE SEQUENCE</scope>
    <source>
        <tissue evidence="1">Shoot tissue taken approximately 20 cm above the soil surface</tissue>
    </source>
</reference>
<accession>A0A0A9H8U2</accession>
<evidence type="ECO:0000313" key="1">
    <source>
        <dbReference type="EMBL" id="JAE31276.1"/>
    </source>
</evidence>
<organism evidence="1">
    <name type="scientific">Arundo donax</name>
    <name type="common">Giant reed</name>
    <name type="synonym">Donax arundinaceus</name>
    <dbReference type="NCBI Taxonomy" id="35708"/>
    <lineage>
        <taxon>Eukaryota</taxon>
        <taxon>Viridiplantae</taxon>
        <taxon>Streptophyta</taxon>
        <taxon>Embryophyta</taxon>
        <taxon>Tracheophyta</taxon>
        <taxon>Spermatophyta</taxon>
        <taxon>Magnoliopsida</taxon>
        <taxon>Liliopsida</taxon>
        <taxon>Poales</taxon>
        <taxon>Poaceae</taxon>
        <taxon>PACMAD clade</taxon>
        <taxon>Arundinoideae</taxon>
        <taxon>Arundineae</taxon>
        <taxon>Arundo</taxon>
    </lineage>
</organism>
<dbReference type="EMBL" id="GBRH01166620">
    <property type="protein sequence ID" value="JAE31276.1"/>
    <property type="molecule type" value="Transcribed_RNA"/>
</dbReference>